<organism evidence="23 24">
    <name type="scientific">Paracoccidioides brasiliensis</name>
    <dbReference type="NCBI Taxonomy" id="121759"/>
    <lineage>
        <taxon>Eukaryota</taxon>
        <taxon>Fungi</taxon>
        <taxon>Dikarya</taxon>
        <taxon>Ascomycota</taxon>
        <taxon>Pezizomycotina</taxon>
        <taxon>Eurotiomycetes</taxon>
        <taxon>Eurotiomycetidae</taxon>
        <taxon>Onygenales</taxon>
        <taxon>Ajellomycetaceae</taxon>
        <taxon>Paracoccidioides</taxon>
    </lineage>
</organism>
<evidence type="ECO:0000256" key="16">
    <source>
        <dbReference type="ARBA" id="ARBA00024615"/>
    </source>
</evidence>
<comment type="catalytic activity">
    <reaction evidence="16">
        <text>a 1,2-diacyl-sn-glycero-3-phosphoethanolamine(in) = a 1,2-diacyl-sn-glycero-3-phosphoethanolamine(out)</text>
        <dbReference type="Rhea" id="RHEA:38895"/>
        <dbReference type="ChEBI" id="CHEBI:64612"/>
    </reaction>
</comment>
<evidence type="ECO:0000256" key="9">
    <source>
        <dbReference type="ARBA" id="ARBA00022989"/>
    </source>
</evidence>
<dbReference type="GO" id="GO:0034045">
    <property type="term" value="C:phagophore assembly site membrane"/>
    <property type="evidence" value="ECO:0007669"/>
    <property type="project" value="UniProtKB-SubCell"/>
</dbReference>
<evidence type="ECO:0000256" key="4">
    <source>
        <dbReference type="ARBA" id="ARBA00004653"/>
    </source>
</evidence>
<comment type="catalytic activity">
    <reaction evidence="15">
        <text>a 1,2-diacyl-sn-glycero-3-phospho-L-serine(in) = a 1,2-diacyl-sn-glycero-3-phospho-L-serine(out)</text>
        <dbReference type="Rhea" id="RHEA:38663"/>
        <dbReference type="ChEBI" id="CHEBI:57262"/>
    </reaction>
</comment>
<feature type="region of interest" description="Disordered" evidence="22">
    <location>
        <begin position="880"/>
        <end position="918"/>
    </location>
</feature>
<dbReference type="GO" id="GO:0000422">
    <property type="term" value="P:autophagy of mitochondrion"/>
    <property type="evidence" value="ECO:0007669"/>
    <property type="project" value="TreeGrafter"/>
</dbReference>
<dbReference type="AlphaFoldDB" id="A0A1D2JKJ2"/>
<evidence type="ECO:0000256" key="1">
    <source>
        <dbReference type="ARBA" id="ARBA00004439"/>
    </source>
</evidence>
<dbReference type="EMBL" id="LZYO01000049">
    <property type="protein sequence ID" value="ODH39665.1"/>
    <property type="molecule type" value="Genomic_DNA"/>
</dbReference>
<keyword evidence="8 21" id="KW-0812">Transmembrane</keyword>
<evidence type="ECO:0000256" key="12">
    <source>
        <dbReference type="ARBA" id="ARBA00023055"/>
    </source>
</evidence>
<comment type="catalytic activity">
    <reaction evidence="17">
        <text>a 1,2-diacyl-sn-glycero-3-phospho-(1D-myo-inositol-3-phosphate)(in) = a 1,2-diacyl-sn-glycero-3-phospho-(1D-myo-inositol-3-phosphate)(out)</text>
        <dbReference type="Rhea" id="RHEA:67920"/>
        <dbReference type="ChEBI" id="CHEBI:58088"/>
    </reaction>
</comment>
<dbReference type="GO" id="GO:0061709">
    <property type="term" value="P:reticulophagy"/>
    <property type="evidence" value="ECO:0007669"/>
    <property type="project" value="TreeGrafter"/>
</dbReference>
<evidence type="ECO:0000256" key="10">
    <source>
        <dbReference type="ARBA" id="ARBA00023006"/>
    </source>
</evidence>
<feature type="region of interest" description="Disordered" evidence="22">
    <location>
        <begin position="795"/>
        <end position="814"/>
    </location>
</feature>
<evidence type="ECO:0000256" key="14">
    <source>
        <dbReference type="ARBA" id="ARBA00023329"/>
    </source>
</evidence>
<dbReference type="GO" id="GO:0034727">
    <property type="term" value="P:piecemeal microautophagy of the nucleus"/>
    <property type="evidence" value="ECO:0007669"/>
    <property type="project" value="TreeGrafter"/>
</dbReference>
<feature type="region of interest" description="Disordered" evidence="22">
    <location>
        <begin position="65"/>
        <end position="168"/>
    </location>
</feature>
<evidence type="ECO:0000256" key="20">
    <source>
        <dbReference type="ARBA" id="ARBA00025904"/>
    </source>
</evidence>
<keyword evidence="10 21" id="KW-0072">Autophagy</keyword>
<dbReference type="GO" id="GO:0005776">
    <property type="term" value="C:autophagosome"/>
    <property type="evidence" value="ECO:0007669"/>
    <property type="project" value="TreeGrafter"/>
</dbReference>
<comment type="function">
    <text evidence="21">Phospholipid scramblase involved in autophagy. Cycles between the preautophagosomal structure/phagophore assembly site (PAS) and the cytoplasmic vesicle pool and supplies membrane for the growing autophagosome. Lipid scramblase activity plays a key role in preautophagosomal structure/phagophore assembly by distributing the phospholipids that arrive through ATG2 from the cytoplasmic to the luminal leaflet of the bilayer, thereby driving autophagosomal membrane expansion.</text>
</comment>
<name>A0A1D2JKJ2_PARBR</name>
<comment type="subunit">
    <text evidence="20">Homotrimer; forms a homotrimer with a central pore that forms a path between the two membrane leaflets.</text>
</comment>
<evidence type="ECO:0000256" key="5">
    <source>
        <dbReference type="ARBA" id="ARBA00006185"/>
    </source>
</evidence>
<dbReference type="PANTHER" id="PTHR13038">
    <property type="entry name" value="APG9 AUTOPHAGY 9"/>
    <property type="match status" value="1"/>
</dbReference>
<protein>
    <recommendedName>
        <fullName evidence="6 21">Autophagy-related protein 9</fullName>
    </recommendedName>
</protein>
<comment type="similarity">
    <text evidence="5 21">Belongs to the ATG9 family.</text>
</comment>
<gene>
    <name evidence="23" type="ORF">ACO22_01809</name>
</gene>
<dbReference type="PANTHER" id="PTHR13038:SF10">
    <property type="entry name" value="AUTOPHAGY-RELATED PROTEIN 9"/>
    <property type="match status" value="1"/>
</dbReference>
<evidence type="ECO:0000256" key="18">
    <source>
        <dbReference type="ARBA" id="ARBA00024631"/>
    </source>
</evidence>
<evidence type="ECO:0000256" key="15">
    <source>
        <dbReference type="ARBA" id="ARBA00024479"/>
    </source>
</evidence>
<comment type="catalytic activity">
    <reaction evidence="18">
        <text>a 1,2-diacyl-sn-glycero-3-phosphocholine(in) = a 1,2-diacyl-sn-glycero-3-phosphocholine(out)</text>
        <dbReference type="Rhea" id="RHEA:38571"/>
        <dbReference type="ChEBI" id="CHEBI:57643"/>
    </reaction>
</comment>
<dbReference type="VEuPathDB" id="FungiDB:PADG_04926"/>
<evidence type="ECO:0000256" key="6">
    <source>
        <dbReference type="ARBA" id="ARBA00018074"/>
    </source>
</evidence>
<dbReference type="GO" id="GO:0000139">
    <property type="term" value="C:Golgi membrane"/>
    <property type="evidence" value="ECO:0007669"/>
    <property type="project" value="UniProtKB-SubCell"/>
</dbReference>
<feature type="compositionally biased region" description="Acidic residues" evidence="22">
    <location>
        <begin position="26"/>
        <end position="35"/>
    </location>
</feature>
<proteinExistence type="inferred from homology"/>
<keyword evidence="9 21" id="KW-1133">Transmembrane helix</keyword>
<evidence type="ECO:0000256" key="13">
    <source>
        <dbReference type="ARBA" id="ARBA00023136"/>
    </source>
</evidence>
<sequence length="971" mass="110431">MSSNLISRFLSANSTTSPSIYQTIQQDDENSDFSDVEERSGLALDEENFRGSYQDYELEEALATVSETQSTTQSTPFLQRGPRKTSQGFLNKPKTPRKSNQHNWTQSSPRALEDDRDDDDVPASLLVEGDGDGIRTHGLLSPPPLPPPNRNMHDNDERLPGPSTQKYRNHWDRARGQQPLHPIPKRIASVATRAGGQQRGLAFVDPKEKAMWRWANVENLDNFLADVYDYFLENGIKSIVLSRTLHLLTLAFVVGFTVFLTSCIDYRSVPHSKTMSEIMVPQCVQKMSASSTFLLWLFSSFWISQAVSYVLDLRRLFHMHDFYLYLLGVSDTDIQTISWQEIVSRLMALRDSNPSTAGAVSAKHRKFLGSQSKQRMDAHDIANRLMRKDNYLIALFNKDILDLTLPIPFLRNRQLFSKTLEWSLHLCILDYVFNKQGQVRTLFLKDTHRKALSDGLKRRFVIIGIMNIFIAPFSLIYCIMHYFFRYFNEYQKNPSQIGSRQYTPLAEWKFREFNELQHLFQRRINMSYPFASRYIDQFPKDKTAQLGRFVGFIAGALASVLALASVVDPELFLGFEITHDRTVLFYLGVFGTVWAVARGIVPEETLVFDPEYALREVIDFTHYQPAHWQGKLHSDEVKTEFAMLYQMKVIIFLEELLSMVFIPFVLWFSLPKCSDRLIDFFREFTVHVDGLGYVCSFAVFDFKKGTNIIPQNQDAQPGGTNDAGQPDLRNDYFSTKDGKMLASYYGFLDNYANNPRPGAPYVHSPNRHRFHPPPAFPGLASPILVAEANYIGTGRQHRWDHPQQRSVTRPTSMGGHFGGHSIIPRTPRFGATAGVHYSPPTSVLLDLHHQPSTTGFRSINRNITHSRYRLSRHAHLMTDTIRDEDEPPMSDHGDPELNRHASQVTTGSSGAGADDSRMEESWRMNLADEEGPTDEETENVQDVVRGAGVLGLIHQFQKVSNDGRGGAGVGI</sequence>
<feature type="region of interest" description="Disordered" evidence="22">
    <location>
        <begin position="24"/>
        <end position="48"/>
    </location>
</feature>
<evidence type="ECO:0000256" key="22">
    <source>
        <dbReference type="SAM" id="MobiDB-lite"/>
    </source>
</evidence>
<comment type="caution">
    <text evidence="23">The sequence shown here is derived from an EMBL/GenBank/DDBJ whole genome shotgun (WGS) entry which is preliminary data.</text>
</comment>
<keyword evidence="7 21" id="KW-0813">Transport</keyword>
<dbReference type="VEuPathDB" id="FungiDB:PABG_04531"/>
<dbReference type="GO" id="GO:0030659">
    <property type="term" value="C:cytoplasmic vesicle membrane"/>
    <property type="evidence" value="ECO:0007669"/>
    <property type="project" value="UniProtKB-SubCell"/>
</dbReference>
<feature type="transmembrane region" description="Helical" evidence="21">
    <location>
        <begin position="460"/>
        <end position="484"/>
    </location>
</feature>
<feature type="transmembrane region" description="Helical" evidence="21">
    <location>
        <begin position="549"/>
        <end position="571"/>
    </location>
</feature>
<feature type="transmembrane region" description="Helical" evidence="21">
    <location>
        <begin position="289"/>
        <end position="311"/>
    </location>
</feature>
<evidence type="ECO:0000313" key="24">
    <source>
        <dbReference type="Proteomes" id="UP000242814"/>
    </source>
</evidence>
<keyword evidence="11" id="KW-0333">Golgi apparatus</keyword>
<dbReference type="GO" id="GO:0034497">
    <property type="term" value="P:protein localization to phagophore assembly site"/>
    <property type="evidence" value="ECO:0007669"/>
    <property type="project" value="TreeGrafter"/>
</dbReference>
<evidence type="ECO:0000256" key="21">
    <source>
        <dbReference type="RuleBase" id="RU364027"/>
    </source>
</evidence>
<evidence type="ECO:0000256" key="19">
    <source>
        <dbReference type="ARBA" id="ARBA00025503"/>
    </source>
</evidence>
<keyword evidence="13 21" id="KW-0472">Membrane</keyword>
<feature type="transmembrane region" description="Helical" evidence="21">
    <location>
        <begin position="583"/>
        <end position="601"/>
    </location>
</feature>
<evidence type="ECO:0000313" key="23">
    <source>
        <dbReference type="EMBL" id="ODH39665.1"/>
    </source>
</evidence>
<dbReference type="InterPro" id="IPR007241">
    <property type="entry name" value="Autophagy-rel_prot_9"/>
</dbReference>
<comment type="function">
    <text evidence="19">Phospholipid scramblase involved in autophagy and cytoplasm to vacuole transport (Cvt) vesicle formation. Cycles between the preautophagosomal structure/phagophore assembly site (PAS) and the cytoplasmic vesicle pool and supplies membrane for the growing autophagosome. Lipid scramblase activity plays a key role in preautophagosomal structure/phagophore assembly by distributing the phospholipids that arrive through ATG2 from the cytoplasmic to the luminal leaflet of the bilayer, thereby driving autophagosomal membrane expansion. Required for mitophagy. Also involved in endoplasmic reticulum-specific autophagic process and is essential for the survival of cells subjected to severe ER stress. Different machineries are required for anterograde trafficking to the PAS during either the Cvt pathway or bulk autophagy and for retrograde trafficking.</text>
</comment>
<comment type="subcellular location">
    <subcellularLocation>
        <location evidence="1">Cytoplasmic vesicle membrane</location>
        <topology evidence="1">Multi-pass membrane protein</topology>
    </subcellularLocation>
    <subcellularLocation>
        <location evidence="2">Endoplasmic reticulum membrane</location>
        <topology evidence="2">Multi-pass membrane protein</topology>
    </subcellularLocation>
    <subcellularLocation>
        <location evidence="4">Golgi apparatus membrane</location>
        <topology evidence="4">Multi-pass membrane protein</topology>
    </subcellularLocation>
    <subcellularLocation>
        <location evidence="3 21">Preautophagosomal structure membrane</location>
        <topology evidence="3 21">Multi-pass membrane protein</topology>
    </subcellularLocation>
</comment>
<accession>A0A1D2JKJ2</accession>
<dbReference type="GO" id="GO:0005789">
    <property type="term" value="C:endoplasmic reticulum membrane"/>
    <property type="evidence" value="ECO:0007669"/>
    <property type="project" value="UniProtKB-SubCell"/>
</dbReference>
<dbReference type="Pfam" id="PF04109">
    <property type="entry name" value="ATG9"/>
    <property type="match status" value="1"/>
</dbReference>
<evidence type="ECO:0000256" key="3">
    <source>
        <dbReference type="ARBA" id="ARBA00004511"/>
    </source>
</evidence>
<keyword evidence="12 21" id="KW-0445">Lipid transport</keyword>
<feature type="transmembrane region" description="Helical" evidence="21">
    <location>
        <begin position="649"/>
        <end position="670"/>
    </location>
</feature>
<evidence type="ECO:0000256" key="7">
    <source>
        <dbReference type="ARBA" id="ARBA00022448"/>
    </source>
</evidence>
<evidence type="ECO:0000256" key="17">
    <source>
        <dbReference type="ARBA" id="ARBA00024621"/>
    </source>
</evidence>
<reference evidence="23 24" key="1">
    <citation type="submission" date="2016-06" db="EMBL/GenBank/DDBJ databases">
        <authorList>
            <person name="Kjaerup R.B."/>
            <person name="Dalgaard T.S."/>
            <person name="Juul-Madsen H.R."/>
        </authorList>
    </citation>
    <scope>NUCLEOTIDE SEQUENCE [LARGE SCALE GENOMIC DNA]</scope>
    <source>
        <strain evidence="23 24">Pb300</strain>
    </source>
</reference>
<dbReference type="Proteomes" id="UP000242814">
    <property type="component" value="Unassembled WGS sequence"/>
</dbReference>
<feature type="transmembrane region" description="Helical" evidence="21">
    <location>
        <begin position="247"/>
        <end position="269"/>
    </location>
</feature>
<keyword evidence="14" id="KW-0968">Cytoplasmic vesicle</keyword>
<evidence type="ECO:0000256" key="8">
    <source>
        <dbReference type="ARBA" id="ARBA00022692"/>
    </source>
</evidence>
<evidence type="ECO:0000256" key="2">
    <source>
        <dbReference type="ARBA" id="ARBA00004477"/>
    </source>
</evidence>
<evidence type="ECO:0000256" key="11">
    <source>
        <dbReference type="ARBA" id="ARBA00023034"/>
    </source>
</evidence>
<feature type="compositionally biased region" description="Basic and acidic residues" evidence="22">
    <location>
        <begin position="889"/>
        <end position="899"/>
    </location>
</feature>
<dbReference type="GO" id="GO:0006869">
    <property type="term" value="P:lipid transport"/>
    <property type="evidence" value="ECO:0007669"/>
    <property type="project" value="UniProtKB-KW"/>
</dbReference>